<feature type="transmembrane region" description="Helical" evidence="5">
    <location>
        <begin position="164"/>
        <end position="186"/>
    </location>
</feature>
<evidence type="ECO:0000256" key="4">
    <source>
        <dbReference type="ARBA" id="ARBA00023136"/>
    </source>
</evidence>
<evidence type="ECO:0000256" key="5">
    <source>
        <dbReference type="SAM" id="Phobius"/>
    </source>
</evidence>
<dbReference type="PANTHER" id="PTHR37306:SF1">
    <property type="entry name" value="COLICIN V PRODUCTION PROTEIN"/>
    <property type="match status" value="1"/>
</dbReference>
<keyword evidence="3 5" id="KW-1133">Transmembrane helix</keyword>
<dbReference type="InterPro" id="IPR003825">
    <property type="entry name" value="Colicin-V_CvpA"/>
</dbReference>
<dbReference type="PANTHER" id="PTHR37306">
    <property type="entry name" value="COLICIN V PRODUCTION PROTEIN"/>
    <property type="match status" value="1"/>
</dbReference>
<dbReference type="Pfam" id="PF02674">
    <property type="entry name" value="Colicin_V"/>
    <property type="match status" value="1"/>
</dbReference>
<sequence length="222" mass="24756">MIFALFVIQGARKGMVRTAVSMVSFILVIVAVSWINPYMGDFIREHTSWEESIQQRTSEMLAGVIEDQLEPDAGQQEEIIRQLPLPDGMKELLLENNNEEGYRSMAAEGFADYLSGYLAYAVINGIAFVLSFVVTIILIRLILYAVDILTDLPVLGGINRAGGIVLGAVQGLLWLWIIFLVIALFADTPAGRVLMEQIRSNPVLSWLYNNNFLTMAIMRILS</sequence>
<dbReference type="AlphaFoldDB" id="A0A9D1T784"/>
<feature type="transmembrane region" description="Helical" evidence="5">
    <location>
        <begin position="15"/>
        <end position="35"/>
    </location>
</feature>
<proteinExistence type="predicted"/>
<dbReference type="Proteomes" id="UP000886723">
    <property type="component" value="Unassembled WGS sequence"/>
</dbReference>
<evidence type="ECO:0000256" key="1">
    <source>
        <dbReference type="ARBA" id="ARBA00004141"/>
    </source>
</evidence>
<protein>
    <submittedName>
        <fullName evidence="6">CvpA family protein</fullName>
    </submittedName>
</protein>
<dbReference type="EMBL" id="DVON01000232">
    <property type="protein sequence ID" value="HIV13649.1"/>
    <property type="molecule type" value="Genomic_DNA"/>
</dbReference>
<evidence type="ECO:0000313" key="6">
    <source>
        <dbReference type="EMBL" id="HIV13649.1"/>
    </source>
</evidence>
<organism evidence="6 7">
    <name type="scientific">Candidatus Pullilachnospira stercoravium</name>
    <dbReference type="NCBI Taxonomy" id="2840913"/>
    <lineage>
        <taxon>Bacteria</taxon>
        <taxon>Bacillati</taxon>
        <taxon>Bacillota</taxon>
        <taxon>Clostridia</taxon>
        <taxon>Lachnospirales</taxon>
        <taxon>Lachnospiraceae</taxon>
        <taxon>Lachnospiraceae incertae sedis</taxon>
        <taxon>Candidatus Pullilachnospira</taxon>
    </lineage>
</organism>
<comment type="caution">
    <text evidence="6">The sequence shown here is derived from an EMBL/GenBank/DDBJ whole genome shotgun (WGS) entry which is preliminary data.</text>
</comment>
<evidence type="ECO:0000256" key="2">
    <source>
        <dbReference type="ARBA" id="ARBA00022692"/>
    </source>
</evidence>
<reference evidence="6" key="1">
    <citation type="submission" date="2020-10" db="EMBL/GenBank/DDBJ databases">
        <authorList>
            <person name="Gilroy R."/>
        </authorList>
    </citation>
    <scope>NUCLEOTIDE SEQUENCE</scope>
    <source>
        <strain evidence="6">ChiBcec2-4451</strain>
    </source>
</reference>
<reference evidence="6" key="2">
    <citation type="journal article" date="2021" name="PeerJ">
        <title>Extensive microbial diversity within the chicken gut microbiome revealed by metagenomics and culture.</title>
        <authorList>
            <person name="Gilroy R."/>
            <person name="Ravi A."/>
            <person name="Getino M."/>
            <person name="Pursley I."/>
            <person name="Horton D.L."/>
            <person name="Alikhan N.F."/>
            <person name="Baker D."/>
            <person name="Gharbi K."/>
            <person name="Hall N."/>
            <person name="Watson M."/>
            <person name="Adriaenssens E.M."/>
            <person name="Foster-Nyarko E."/>
            <person name="Jarju S."/>
            <person name="Secka A."/>
            <person name="Antonio M."/>
            <person name="Oren A."/>
            <person name="Chaudhuri R.R."/>
            <person name="La Ragione R."/>
            <person name="Hildebrand F."/>
            <person name="Pallen M.J."/>
        </authorList>
    </citation>
    <scope>NUCLEOTIDE SEQUENCE</scope>
    <source>
        <strain evidence="6">ChiBcec2-4451</strain>
    </source>
</reference>
<keyword evidence="2 5" id="KW-0812">Transmembrane</keyword>
<dbReference type="GO" id="GO:0016020">
    <property type="term" value="C:membrane"/>
    <property type="evidence" value="ECO:0007669"/>
    <property type="project" value="UniProtKB-SubCell"/>
</dbReference>
<accession>A0A9D1T784</accession>
<feature type="transmembrane region" description="Helical" evidence="5">
    <location>
        <begin position="117"/>
        <end position="143"/>
    </location>
</feature>
<name>A0A9D1T784_9FIRM</name>
<comment type="subcellular location">
    <subcellularLocation>
        <location evidence="1">Membrane</location>
        <topology evidence="1">Multi-pass membrane protein</topology>
    </subcellularLocation>
</comment>
<gene>
    <name evidence="6" type="ORF">IAA63_10990</name>
</gene>
<keyword evidence="4 5" id="KW-0472">Membrane</keyword>
<evidence type="ECO:0000313" key="7">
    <source>
        <dbReference type="Proteomes" id="UP000886723"/>
    </source>
</evidence>
<evidence type="ECO:0000256" key="3">
    <source>
        <dbReference type="ARBA" id="ARBA00022989"/>
    </source>
</evidence>
<dbReference type="GO" id="GO:0009403">
    <property type="term" value="P:toxin biosynthetic process"/>
    <property type="evidence" value="ECO:0007669"/>
    <property type="project" value="InterPro"/>
</dbReference>